<dbReference type="PIRSF" id="PIRSF000628">
    <property type="entry name" value="FGFR"/>
    <property type="match status" value="1"/>
</dbReference>
<dbReference type="Gene3D" id="2.60.40.10">
    <property type="entry name" value="Immunoglobulins"/>
    <property type="match status" value="3"/>
</dbReference>
<evidence type="ECO:0000256" key="6">
    <source>
        <dbReference type="ARBA" id="ARBA00022679"/>
    </source>
</evidence>
<dbReference type="InterPro" id="IPR013098">
    <property type="entry name" value="Ig_I-set"/>
</dbReference>
<dbReference type="GO" id="GO:0006915">
    <property type="term" value="P:apoptotic process"/>
    <property type="evidence" value="ECO:0007669"/>
    <property type="project" value="UniProtKB-KW"/>
</dbReference>
<feature type="active site" description="Proton acceptor" evidence="26">
    <location>
        <position position="618"/>
    </location>
</feature>
<evidence type="ECO:0000259" key="32">
    <source>
        <dbReference type="PROSITE" id="PS50835"/>
    </source>
</evidence>
<evidence type="ECO:0000256" key="12">
    <source>
        <dbReference type="ARBA" id="ARBA00022777"/>
    </source>
</evidence>
<comment type="catalytic activity">
    <reaction evidence="24 25">
        <text>L-tyrosyl-[protein] + ATP = O-phospho-L-tyrosyl-[protein] + ADP + H(+)</text>
        <dbReference type="Rhea" id="RHEA:10596"/>
        <dbReference type="Rhea" id="RHEA-COMP:10136"/>
        <dbReference type="Rhea" id="RHEA-COMP:20101"/>
        <dbReference type="ChEBI" id="CHEBI:15378"/>
        <dbReference type="ChEBI" id="CHEBI:30616"/>
        <dbReference type="ChEBI" id="CHEBI:46858"/>
        <dbReference type="ChEBI" id="CHEBI:61978"/>
        <dbReference type="ChEBI" id="CHEBI:456216"/>
        <dbReference type="EC" id="2.7.10.1"/>
    </reaction>
</comment>
<keyword evidence="14" id="KW-0832">Ubl conjugation</keyword>
<dbReference type="InterPro" id="IPR007110">
    <property type="entry name" value="Ig-like_dom"/>
</dbReference>
<sequence>MGLCVFLFYTIAYFLFSHLFPEFPPSFLCTTLLTFLLPFLRSAEPPTKYQISKPTVCSVHPGELLKLSCLLAGEAGAITWTKDGSTLGANNRTLIEQEVLEIRDATPKDSGLYACPERYAISSGDDEDDTERSEDVGADGEQIRAPYWTLLEKMEKRLHAVPAANTVKFRCAAGGYPRPKMRWLKNSQPFRQEDRMGGYKVRHQHWTLIMESVVPSDKGNYTCLVENAYGAINHTYTLDVVERSPHRPILQAGLPANTSVQVGEDARFVCKVYSDAQPHIQWLQHIQKNGSRTGPDGHSYVRVLKTAGVNTTDKEIEVLYLPNVTYEDAGEYTCLAGNSIGISYHTAWLTVLPEDVKKINEETVTGLMSPDYVEIAIYCIGVFLIACMVVIVVVCRMRNTAKKPDFGNQPAVHKLSKQIPLRRQVSNDSSSSMNSSTPLVRITTRRSSAGHDDPIPEYDLPEDPRWEFSRDRLTLGKPLGEGCFGQVVMAEALGIDKDKPKEAITVAVKMLKDDATEKDLSDLVSEMEMMKMIGKHKNIINLLGACTQEGPLYVIVEYASKGNLREYLRARRPPGMEYSYDINRCSDEQLAFKDLVSCTYQVARGMEYLASQKCIHRDLAARNVLVTESNFMKIADFGLARDVHNIDYYKKTTNGRLPVKWMAPEALFDRVYTHQSDVWSFGVLMWEIFTLGGSPYPGIPVEELFKLLKEGHRMDKPGNCTNELYMMMKDCWHAISSHRPTFKQLVEDLDRILTLVTNEVRAQTSHSA</sequence>
<dbReference type="Gene3D" id="3.30.200.20">
    <property type="entry name" value="Phosphorylase Kinase, domain 1"/>
    <property type="match status" value="1"/>
</dbReference>
<evidence type="ECO:0000256" key="21">
    <source>
        <dbReference type="ARBA" id="ARBA00023180"/>
    </source>
</evidence>
<dbReference type="PROSITE" id="PS00107">
    <property type="entry name" value="PROTEIN_KINASE_ATP"/>
    <property type="match status" value="1"/>
</dbReference>
<feature type="binding site" evidence="27">
    <location>
        <position position="563"/>
    </location>
    <ligand>
        <name>ATP</name>
        <dbReference type="ChEBI" id="CHEBI:30616"/>
    </ligand>
</feature>
<keyword evidence="21" id="KW-0325">Glycoprotein</keyword>
<reference evidence="34" key="1">
    <citation type="submission" date="2018-06" db="EMBL/GenBank/DDBJ databases">
        <title>Genome assembly of Danube salmon.</title>
        <authorList>
            <person name="Macqueen D.J."/>
            <person name="Gundappa M.K."/>
        </authorList>
    </citation>
    <scope>NUCLEOTIDE SEQUENCE [LARGE SCALE GENOMIC DNA]</scope>
</reference>
<evidence type="ECO:0000256" key="8">
    <source>
        <dbReference type="ARBA" id="ARBA00022703"/>
    </source>
</evidence>
<keyword evidence="20 25" id="KW-0675">Receptor</keyword>
<dbReference type="FunFam" id="3.30.200.20:FF:000011">
    <property type="entry name" value="Fibroblast growth factor receptor"/>
    <property type="match status" value="1"/>
</dbReference>
<dbReference type="GO" id="GO:0008284">
    <property type="term" value="P:positive regulation of cell population proliferation"/>
    <property type="evidence" value="ECO:0007669"/>
    <property type="project" value="InterPro"/>
</dbReference>
<dbReference type="Gene3D" id="1.10.510.10">
    <property type="entry name" value="Transferase(Phosphotransferase) domain 1"/>
    <property type="match status" value="1"/>
</dbReference>
<keyword evidence="23" id="KW-0968">Cytoplasmic vesicle</keyword>
<dbReference type="SMART" id="SM00219">
    <property type="entry name" value="TyrKc"/>
    <property type="match status" value="1"/>
</dbReference>
<dbReference type="FunFam" id="1.10.510.10:FF:000007">
    <property type="entry name" value="Fibroblast growth factor receptor"/>
    <property type="match status" value="1"/>
</dbReference>
<keyword evidence="13 25" id="KW-0067">ATP-binding</keyword>
<comment type="subcellular location">
    <subcellularLocation>
        <location evidence="1">Cell membrane</location>
        <topology evidence="1">Single-pass type I membrane protein</topology>
    </subcellularLocation>
    <subcellularLocation>
        <location evidence="2">Cytoplasmic vesicle</location>
    </subcellularLocation>
    <subcellularLocation>
        <location evidence="3">Golgi apparatus</location>
    </subcellularLocation>
</comment>
<dbReference type="InterPro" id="IPR016248">
    <property type="entry name" value="FGF_rcpt_fam"/>
</dbReference>
<dbReference type="GO" id="GO:0005007">
    <property type="term" value="F:fibroblast growth factor receptor activity"/>
    <property type="evidence" value="ECO:0007669"/>
    <property type="project" value="InterPro"/>
</dbReference>
<feature type="domain" description="Ig-like" evidence="32">
    <location>
        <begin position="146"/>
        <end position="239"/>
    </location>
</feature>
<evidence type="ECO:0000313" key="33">
    <source>
        <dbReference type="Ensembl" id="ENSHHUP00000041170.1"/>
    </source>
</evidence>
<dbReference type="GO" id="GO:0005794">
    <property type="term" value="C:Golgi apparatus"/>
    <property type="evidence" value="ECO:0007669"/>
    <property type="project" value="UniProtKB-SubCell"/>
</dbReference>
<evidence type="ECO:0000256" key="26">
    <source>
        <dbReference type="PIRSR" id="PIRSR000628-1"/>
    </source>
</evidence>
<dbReference type="Pfam" id="PF07714">
    <property type="entry name" value="PK_Tyr_Ser-Thr"/>
    <property type="match status" value="1"/>
</dbReference>
<dbReference type="PROSITE" id="PS50835">
    <property type="entry name" value="IG_LIKE"/>
    <property type="match status" value="3"/>
</dbReference>
<feature type="transmembrane region" description="Helical" evidence="30">
    <location>
        <begin position="375"/>
        <end position="395"/>
    </location>
</feature>
<evidence type="ECO:0000256" key="16">
    <source>
        <dbReference type="ARBA" id="ARBA00023034"/>
    </source>
</evidence>
<keyword evidence="4" id="KW-1003">Cell membrane</keyword>
<keyword evidence="18 25" id="KW-0829">Tyrosine-protein kinase</keyword>
<dbReference type="GO" id="GO:0017134">
    <property type="term" value="F:fibroblast growth factor binding"/>
    <property type="evidence" value="ECO:0007669"/>
    <property type="project" value="TreeGrafter"/>
</dbReference>
<evidence type="ECO:0000256" key="2">
    <source>
        <dbReference type="ARBA" id="ARBA00004541"/>
    </source>
</evidence>
<dbReference type="Pfam" id="PF07679">
    <property type="entry name" value="I-set"/>
    <property type="match status" value="2"/>
</dbReference>
<evidence type="ECO:0000256" key="14">
    <source>
        <dbReference type="ARBA" id="ARBA00022843"/>
    </source>
</evidence>
<keyword evidence="22" id="KW-0393">Immunoglobulin domain</keyword>
<evidence type="ECO:0000256" key="5">
    <source>
        <dbReference type="ARBA" id="ARBA00022553"/>
    </source>
</evidence>
<dbReference type="InterPro" id="IPR020635">
    <property type="entry name" value="Tyr_kinase_cat_dom"/>
</dbReference>
<keyword evidence="11 25" id="KW-0547">Nucleotide-binding</keyword>
<dbReference type="InterPro" id="IPR001245">
    <property type="entry name" value="Ser-Thr/Tyr_kinase_cat_dom"/>
</dbReference>
<dbReference type="InterPro" id="IPR011009">
    <property type="entry name" value="Kinase-like_dom_sf"/>
</dbReference>
<evidence type="ECO:0000256" key="10">
    <source>
        <dbReference type="ARBA" id="ARBA00022737"/>
    </source>
</evidence>
<dbReference type="InterPro" id="IPR013783">
    <property type="entry name" value="Ig-like_fold"/>
</dbReference>
<keyword evidence="19 28" id="KW-1015">Disulfide bond</keyword>
<organism evidence="33 34">
    <name type="scientific">Hucho hucho</name>
    <name type="common">huchen</name>
    <dbReference type="NCBI Taxonomy" id="62062"/>
    <lineage>
        <taxon>Eukaryota</taxon>
        <taxon>Metazoa</taxon>
        <taxon>Chordata</taxon>
        <taxon>Craniata</taxon>
        <taxon>Vertebrata</taxon>
        <taxon>Euteleostomi</taxon>
        <taxon>Actinopterygii</taxon>
        <taxon>Neopterygii</taxon>
        <taxon>Teleostei</taxon>
        <taxon>Protacanthopterygii</taxon>
        <taxon>Salmoniformes</taxon>
        <taxon>Salmonidae</taxon>
        <taxon>Salmoninae</taxon>
        <taxon>Hucho</taxon>
    </lineage>
</organism>
<dbReference type="FunFam" id="2.60.40.10:FF:000016">
    <property type="entry name" value="Fibroblast growth factor receptor"/>
    <property type="match status" value="1"/>
</dbReference>
<evidence type="ECO:0000259" key="31">
    <source>
        <dbReference type="PROSITE" id="PS50011"/>
    </source>
</evidence>
<evidence type="ECO:0000256" key="15">
    <source>
        <dbReference type="ARBA" id="ARBA00022989"/>
    </source>
</evidence>
<dbReference type="InterPro" id="IPR017441">
    <property type="entry name" value="Protein_kinase_ATP_BS"/>
</dbReference>
<keyword evidence="8" id="KW-0053">Apoptosis</keyword>
<dbReference type="CDD" id="cd05101">
    <property type="entry name" value="PTKc_FGFR2"/>
    <property type="match status" value="1"/>
</dbReference>
<dbReference type="PANTHER" id="PTHR24416:SF130">
    <property type="entry name" value="FIBROBLAST GROWTH FACTOR RECEPTOR 2"/>
    <property type="match status" value="1"/>
</dbReference>
<dbReference type="InterPro" id="IPR008266">
    <property type="entry name" value="Tyr_kinase_AS"/>
</dbReference>
<evidence type="ECO:0000256" key="3">
    <source>
        <dbReference type="ARBA" id="ARBA00004555"/>
    </source>
</evidence>
<dbReference type="EC" id="2.7.10.1" evidence="25"/>
<dbReference type="Ensembl" id="ENSHHUT00000042751.1">
    <property type="protein sequence ID" value="ENSHHUP00000041170.1"/>
    <property type="gene ID" value="ENSHHUG00000024663.1"/>
</dbReference>
<keyword evidence="34" id="KW-1185">Reference proteome</keyword>
<feature type="binding site" evidence="27">
    <location>
        <position position="622"/>
    </location>
    <ligand>
        <name>ATP</name>
        <dbReference type="ChEBI" id="CHEBI:30616"/>
    </ligand>
</feature>
<feature type="binding site" evidence="27">
    <location>
        <begin position="557"/>
        <end position="559"/>
    </location>
    <ligand>
        <name>ATP</name>
        <dbReference type="ChEBI" id="CHEBI:30616"/>
    </ligand>
</feature>
<dbReference type="GO" id="GO:0005886">
    <property type="term" value="C:plasma membrane"/>
    <property type="evidence" value="ECO:0007669"/>
    <property type="project" value="UniProtKB-SubCell"/>
</dbReference>
<evidence type="ECO:0000256" key="30">
    <source>
        <dbReference type="SAM" id="Phobius"/>
    </source>
</evidence>
<dbReference type="GO" id="GO:0045595">
    <property type="term" value="P:regulation of cell differentiation"/>
    <property type="evidence" value="ECO:0007669"/>
    <property type="project" value="UniProtKB-ARBA"/>
</dbReference>
<dbReference type="InterPro" id="IPR003598">
    <property type="entry name" value="Ig_sub2"/>
</dbReference>
<feature type="disulfide bond" evidence="28">
    <location>
        <begin position="171"/>
        <end position="223"/>
    </location>
</feature>
<evidence type="ECO:0000256" key="25">
    <source>
        <dbReference type="PIRNR" id="PIRNR000628"/>
    </source>
</evidence>
<evidence type="ECO:0000256" key="11">
    <source>
        <dbReference type="ARBA" id="ARBA00022741"/>
    </source>
</evidence>
<evidence type="ECO:0000256" key="28">
    <source>
        <dbReference type="PIRSR" id="PIRSR000628-3"/>
    </source>
</evidence>
<dbReference type="PANTHER" id="PTHR24416">
    <property type="entry name" value="TYROSINE-PROTEIN KINASE RECEPTOR"/>
    <property type="match status" value="1"/>
</dbReference>
<evidence type="ECO:0000256" key="4">
    <source>
        <dbReference type="ARBA" id="ARBA00022475"/>
    </source>
</evidence>
<keyword evidence="16" id="KW-0333">Golgi apparatus</keyword>
<dbReference type="PROSITE" id="PS50011">
    <property type="entry name" value="PROTEIN_KINASE_DOM"/>
    <property type="match status" value="1"/>
</dbReference>
<feature type="binding site" evidence="27">
    <location>
        <begin position="479"/>
        <end position="485"/>
    </location>
    <ligand>
        <name>ATP</name>
        <dbReference type="ChEBI" id="CHEBI:30616"/>
    </ligand>
</feature>
<dbReference type="PRINTS" id="PR00109">
    <property type="entry name" value="TYRKINASE"/>
</dbReference>
<feature type="disulfide bond" evidence="28">
    <location>
        <begin position="270"/>
        <end position="334"/>
    </location>
</feature>
<keyword evidence="6 25" id="KW-0808">Transferase</keyword>
<dbReference type="GO" id="GO:0005524">
    <property type="term" value="F:ATP binding"/>
    <property type="evidence" value="ECO:0007669"/>
    <property type="project" value="UniProtKB-UniRule"/>
</dbReference>
<feature type="domain" description="Protein kinase" evidence="31">
    <location>
        <begin position="473"/>
        <end position="753"/>
    </location>
</feature>
<keyword evidence="10" id="KW-0677">Repeat</keyword>
<keyword evidence="17 25" id="KW-0472">Membrane</keyword>
<keyword evidence="15 30" id="KW-1133">Transmembrane helix</keyword>
<evidence type="ECO:0000256" key="13">
    <source>
        <dbReference type="ARBA" id="ARBA00022840"/>
    </source>
</evidence>
<accession>A0A4W5MUS0</accession>
<dbReference type="SMART" id="SM00409">
    <property type="entry name" value="IG"/>
    <property type="match status" value="3"/>
</dbReference>
<dbReference type="AlphaFoldDB" id="A0A4W5MUS0"/>
<dbReference type="SUPFAM" id="SSF48726">
    <property type="entry name" value="Immunoglobulin"/>
    <property type="match status" value="3"/>
</dbReference>
<name>A0A4W5MUS0_9TELE</name>
<evidence type="ECO:0000256" key="20">
    <source>
        <dbReference type="ARBA" id="ARBA00023170"/>
    </source>
</evidence>
<dbReference type="InterPro" id="IPR003599">
    <property type="entry name" value="Ig_sub"/>
</dbReference>
<dbReference type="Pfam" id="PF13927">
    <property type="entry name" value="Ig_3"/>
    <property type="match status" value="1"/>
</dbReference>
<dbReference type="InterPro" id="IPR000719">
    <property type="entry name" value="Prot_kinase_dom"/>
</dbReference>
<feature type="binding site" evidence="27 29">
    <location>
        <position position="509"/>
    </location>
    <ligand>
        <name>ATP</name>
        <dbReference type="ChEBI" id="CHEBI:30616"/>
    </ligand>
</feature>
<dbReference type="SMART" id="SM00408">
    <property type="entry name" value="IGc2"/>
    <property type="match status" value="3"/>
</dbReference>
<evidence type="ECO:0000313" key="34">
    <source>
        <dbReference type="Proteomes" id="UP000314982"/>
    </source>
</evidence>
<keyword evidence="5" id="KW-0597">Phosphoprotein</keyword>
<evidence type="ECO:0000256" key="24">
    <source>
        <dbReference type="ARBA" id="ARBA00051243"/>
    </source>
</evidence>
<reference evidence="33" key="3">
    <citation type="submission" date="2025-09" db="UniProtKB">
        <authorList>
            <consortium name="Ensembl"/>
        </authorList>
    </citation>
    <scope>IDENTIFICATION</scope>
</reference>
<dbReference type="GO" id="GO:0031410">
    <property type="term" value="C:cytoplasmic vesicle"/>
    <property type="evidence" value="ECO:0007669"/>
    <property type="project" value="UniProtKB-SubCell"/>
</dbReference>
<dbReference type="FunFam" id="2.60.40.10:FF:000020">
    <property type="entry name" value="Fibroblast growth factor receptor"/>
    <property type="match status" value="1"/>
</dbReference>
<evidence type="ECO:0000256" key="18">
    <source>
        <dbReference type="ARBA" id="ARBA00023137"/>
    </source>
</evidence>
<dbReference type="InterPro" id="IPR050122">
    <property type="entry name" value="RTK"/>
</dbReference>
<evidence type="ECO:0000256" key="9">
    <source>
        <dbReference type="ARBA" id="ARBA00022729"/>
    </source>
</evidence>
<keyword evidence="12 25" id="KW-0418">Kinase</keyword>
<evidence type="ECO:0000256" key="1">
    <source>
        <dbReference type="ARBA" id="ARBA00004251"/>
    </source>
</evidence>
<dbReference type="GO" id="GO:0043235">
    <property type="term" value="C:receptor complex"/>
    <property type="evidence" value="ECO:0007669"/>
    <property type="project" value="TreeGrafter"/>
</dbReference>
<protein>
    <recommendedName>
        <fullName evidence="25">Fibroblast growth factor receptor</fullName>
        <ecNumber evidence="25">2.7.10.1</ecNumber>
    </recommendedName>
</protein>
<evidence type="ECO:0000256" key="27">
    <source>
        <dbReference type="PIRSR" id="PIRSR000628-2"/>
    </source>
</evidence>
<keyword evidence="9" id="KW-0732">Signal</keyword>
<evidence type="ECO:0000256" key="22">
    <source>
        <dbReference type="ARBA" id="ARBA00023319"/>
    </source>
</evidence>
<reference evidence="33" key="2">
    <citation type="submission" date="2025-08" db="UniProtKB">
        <authorList>
            <consortium name="Ensembl"/>
        </authorList>
    </citation>
    <scope>IDENTIFICATION</scope>
</reference>
<dbReference type="CDD" id="cd05857">
    <property type="entry name" value="IgI_2_FGFR"/>
    <property type="match status" value="1"/>
</dbReference>
<proteinExistence type="inferred from homology"/>
<evidence type="ECO:0000256" key="19">
    <source>
        <dbReference type="ARBA" id="ARBA00023157"/>
    </source>
</evidence>
<evidence type="ECO:0000256" key="23">
    <source>
        <dbReference type="ARBA" id="ARBA00023329"/>
    </source>
</evidence>
<comment type="similarity">
    <text evidence="25">Belongs to the protein kinase superfamily. Tyr protein kinase family. Fibroblast growth factor receptor subfamily.</text>
</comment>
<dbReference type="PROSITE" id="PS00109">
    <property type="entry name" value="PROTEIN_KINASE_TYR"/>
    <property type="match status" value="1"/>
</dbReference>
<evidence type="ECO:0000256" key="29">
    <source>
        <dbReference type="PROSITE-ProRule" id="PRU10141"/>
    </source>
</evidence>
<feature type="domain" description="Ig-like" evidence="32">
    <location>
        <begin position="248"/>
        <end position="350"/>
    </location>
</feature>
<dbReference type="InterPro" id="IPR036179">
    <property type="entry name" value="Ig-like_dom_sf"/>
</dbReference>
<evidence type="ECO:0000256" key="7">
    <source>
        <dbReference type="ARBA" id="ARBA00022692"/>
    </source>
</evidence>
<dbReference type="Proteomes" id="UP000314982">
    <property type="component" value="Unassembled WGS sequence"/>
</dbReference>
<dbReference type="SMART" id="SM00220">
    <property type="entry name" value="S_TKc"/>
    <property type="match status" value="1"/>
</dbReference>
<feature type="binding site" evidence="27">
    <location>
        <position position="636"/>
    </location>
    <ligand>
        <name>ATP</name>
        <dbReference type="ChEBI" id="CHEBI:30616"/>
    </ligand>
</feature>
<feature type="disulfide bond" evidence="28">
    <location>
        <begin position="69"/>
        <end position="115"/>
    </location>
</feature>
<dbReference type="GeneTree" id="ENSGT00940000155447"/>
<keyword evidence="7 30" id="KW-0812">Transmembrane</keyword>
<feature type="domain" description="Ig-like" evidence="32">
    <location>
        <begin position="46"/>
        <end position="133"/>
    </location>
</feature>
<evidence type="ECO:0000256" key="17">
    <source>
        <dbReference type="ARBA" id="ARBA00023136"/>
    </source>
</evidence>
<dbReference type="SUPFAM" id="SSF56112">
    <property type="entry name" value="Protein kinase-like (PK-like)"/>
    <property type="match status" value="1"/>
</dbReference>